<keyword evidence="10 11" id="KW-0511">Multifunctional enzyme</keyword>
<keyword evidence="7 11" id="KW-0560">Oxidoreductase</keyword>
<proteinExistence type="inferred from homology"/>
<keyword evidence="3 11" id="KW-0028">Amino-acid biosynthesis</keyword>
<feature type="domain" description="Tetrahydrofolate dehydrogenase/cyclohydrolase catalytic" evidence="12">
    <location>
        <begin position="7"/>
        <end position="122"/>
    </location>
</feature>
<organism evidence="14 15">
    <name type="scientific">Sulfobacillus thermotolerans</name>
    <dbReference type="NCBI Taxonomy" id="338644"/>
    <lineage>
        <taxon>Bacteria</taxon>
        <taxon>Bacillati</taxon>
        <taxon>Bacillota</taxon>
        <taxon>Clostridia</taxon>
        <taxon>Eubacteriales</taxon>
        <taxon>Clostridiales Family XVII. Incertae Sedis</taxon>
        <taxon>Sulfobacillus</taxon>
    </lineage>
</organism>
<dbReference type="NCBIfam" id="NF010783">
    <property type="entry name" value="PRK14186.1"/>
    <property type="match status" value="1"/>
</dbReference>
<comment type="caution">
    <text evidence="11">Lacks conserved residue(s) required for the propagation of feature annotation.</text>
</comment>
<evidence type="ECO:0000256" key="6">
    <source>
        <dbReference type="ARBA" id="ARBA00022857"/>
    </source>
</evidence>
<evidence type="ECO:0000256" key="11">
    <source>
        <dbReference type="HAMAP-Rule" id="MF_01576"/>
    </source>
</evidence>
<feature type="binding site" evidence="11">
    <location>
        <position position="233"/>
    </location>
    <ligand>
        <name>NADP(+)</name>
        <dbReference type="ChEBI" id="CHEBI:58349"/>
    </ligand>
</feature>
<gene>
    <name evidence="11" type="primary">folD</name>
    <name evidence="14" type="ORF">BXT84_05845</name>
</gene>
<dbReference type="InterPro" id="IPR020630">
    <property type="entry name" value="THF_DH/CycHdrlase_cat_dom"/>
</dbReference>
<keyword evidence="2 11" id="KW-0554">One-carbon metabolism</keyword>
<comment type="function">
    <text evidence="11">Catalyzes the oxidation of 5,10-methylenetetrahydrofolate to 5,10-methenyltetrahydrofolate and then the hydrolysis of 5,10-methenyltetrahydrofolate to 10-formyltetrahydrofolate.</text>
</comment>
<dbReference type="HAMAP" id="MF_01576">
    <property type="entry name" value="THF_DHG_CYH"/>
    <property type="match status" value="1"/>
</dbReference>
<dbReference type="PROSITE" id="PS00766">
    <property type="entry name" value="THF_DHG_CYH_1"/>
    <property type="match status" value="1"/>
</dbReference>
<evidence type="ECO:0000313" key="14">
    <source>
        <dbReference type="EMBL" id="AUW95428.1"/>
    </source>
</evidence>
<evidence type="ECO:0000259" key="12">
    <source>
        <dbReference type="Pfam" id="PF00763"/>
    </source>
</evidence>
<dbReference type="SUPFAM" id="SSF51735">
    <property type="entry name" value="NAD(P)-binding Rossmann-fold domains"/>
    <property type="match status" value="1"/>
</dbReference>
<evidence type="ECO:0000256" key="2">
    <source>
        <dbReference type="ARBA" id="ARBA00022563"/>
    </source>
</evidence>
<protein>
    <recommendedName>
        <fullName evidence="11">Bifunctional protein FolD</fullName>
    </recommendedName>
    <domain>
        <recommendedName>
            <fullName evidence="11">Methylenetetrahydrofolate dehydrogenase</fullName>
            <ecNumber evidence="11">1.5.1.5</ecNumber>
        </recommendedName>
    </domain>
    <domain>
        <recommendedName>
            <fullName evidence="11">Methenyltetrahydrofolate cyclohydrolase</fullName>
            <ecNumber evidence="11">3.5.4.9</ecNumber>
        </recommendedName>
    </domain>
</protein>
<dbReference type="CDD" id="cd01080">
    <property type="entry name" value="NAD_bind_m-THF_DH_Cyclohyd"/>
    <property type="match status" value="1"/>
</dbReference>
<comment type="catalytic activity">
    <reaction evidence="11">
        <text>(6R)-5,10-methylene-5,6,7,8-tetrahydrofolate + NADP(+) = (6R)-5,10-methenyltetrahydrofolate + NADPH</text>
        <dbReference type="Rhea" id="RHEA:22812"/>
        <dbReference type="ChEBI" id="CHEBI:15636"/>
        <dbReference type="ChEBI" id="CHEBI:57455"/>
        <dbReference type="ChEBI" id="CHEBI:57783"/>
        <dbReference type="ChEBI" id="CHEBI:58349"/>
        <dbReference type="EC" id="1.5.1.5"/>
    </reaction>
</comment>
<keyword evidence="5 11" id="KW-0378">Hydrolase</keyword>
<evidence type="ECO:0000259" key="13">
    <source>
        <dbReference type="Pfam" id="PF02882"/>
    </source>
</evidence>
<keyword evidence="9 11" id="KW-0486">Methionine biosynthesis</keyword>
<dbReference type="PANTHER" id="PTHR48099">
    <property type="entry name" value="C-1-TETRAHYDROFOLATE SYNTHASE, CYTOPLASMIC-RELATED"/>
    <property type="match status" value="1"/>
</dbReference>
<keyword evidence="8 11" id="KW-0368">Histidine biosynthesis</keyword>
<evidence type="ECO:0000313" key="15">
    <source>
        <dbReference type="Proteomes" id="UP000325292"/>
    </source>
</evidence>
<name>A0ABN5H419_9FIRM</name>
<dbReference type="Gene3D" id="3.40.50.720">
    <property type="entry name" value="NAD(P)-binding Rossmann-like Domain"/>
    <property type="match status" value="1"/>
</dbReference>
<evidence type="ECO:0000256" key="3">
    <source>
        <dbReference type="ARBA" id="ARBA00022605"/>
    </source>
</evidence>
<dbReference type="InterPro" id="IPR000672">
    <property type="entry name" value="THF_DH/CycHdrlase"/>
</dbReference>
<dbReference type="Gene3D" id="3.40.50.10860">
    <property type="entry name" value="Leucine Dehydrogenase, chain A, domain 1"/>
    <property type="match status" value="1"/>
</dbReference>
<dbReference type="InterPro" id="IPR036291">
    <property type="entry name" value="NAD(P)-bd_dom_sf"/>
</dbReference>
<sequence length="285" mass="30323">MSKAQLLDGKATADQIRAELAVKVGEHYARTGRRPGLAVVMVGDDPASAVYVRNKHRASTQAGMDSRQVLLPASATTGQVLEMIEMLNQDPSIHGILLQLPVPPHIDAQVIIKHLDPRKDVDGLTPTNMGRLMTGQPGLRPCTPLGIMELLSRYHVPIAGKKAVIVGRSQLVGKPLALLLLEKDATVCVLHSKTPNPSIMAQDADIVVAAVGRPHLVQTDWIKPGAVVIDVGINRTAQGLVGDVDFPAVLTRAGYITPVPGGIGPMTIAMLLSNTWQAFQGELNA</sequence>
<dbReference type="PANTHER" id="PTHR48099:SF5">
    <property type="entry name" value="C-1-TETRAHYDROFOLATE SYNTHASE, CYTOPLASMIC"/>
    <property type="match status" value="1"/>
</dbReference>
<feature type="domain" description="Tetrahydrofolate dehydrogenase/cyclohydrolase NAD(P)-binding" evidence="13">
    <location>
        <begin position="141"/>
        <end position="280"/>
    </location>
</feature>
<comment type="catalytic activity">
    <reaction evidence="11">
        <text>(6R)-5,10-methenyltetrahydrofolate + H2O = (6R)-10-formyltetrahydrofolate + H(+)</text>
        <dbReference type="Rhea" id="RHEA:23700"/>
        <dbReference type="ChEBI" id="CHEBI:15377"/>
        <dbReference type="ChEBI" id="CHEBI:15378"/>
        <dbReference type="ChEBI" id="CHEBI:57455"/>
        <dbReference type="ChEBI" id="CHEBI:195366"/>
        <dbReference type="EC" id="3.5.4.9"/>
    </reaction>
</comment>
<feature type="binding site" evidence="11">
    <location>
        <begin position="167"/>
        <end position="169"/>
    </location>
    <ligand>
        <name>NADP(+)</name>
        <dbReference type="ChEBI" id="CHEBI:58349"/>
    </ligand>
</feature>
<evidence type="ECO:0000256" key="10">
    <source>
        <dbReference type="ARBA" id="ARBA00023268"/>
    </source>
</evidence>
<evidence type="ECO:0000256" key="1">
    <source>
        <dbReference type="ARBA" id="ARBA00004777"/>
    </source>
</evidence>
<dbReference type="EC" id="1.5.1.5" evidence="11"/>
<dbReference type="InterPro" id="IPR046346">
    <property type="entry name" value="Aminoacid_DH-like_N_sf"/>
</dbReference>
<evidence type="ECO:0000256" key="9">
    <source>
        <dbReference type="ARBA" id="ARBA00023167"/>
    </source>
</evidence>
<keyword evidence="6 11" id="KW-0521">NADP</keyword>
<dbReference type="InterPro" id="IPR020631">
    <property type="entry name" value="THF_DH/CycHdrlase_NAD-bd_dom"/>
</dbReference>
<dbReference type="InterPro" id="IPR020867">
    <property type="entry name" value="THF_DH/CycHdrlase_CS"/>
</dbReference>
<dbReference type="Pfam" id="PF02882">
    <property type="entry name" value="THF_DHG_CYH_C"/>
    <property type="match status" value="1"/>
</dbReference>
<dbReference type="PROSITE" id="PS00767">
    <property type="entry name" value="THF_DHG_CYH_2"/>
    <property type="match status" value="1"/>
</dbReference>
<accession>A0ABN5H419</accession>
<comment type="pathway">
    <text evidence="1 11">One-carbon metabolism; tetrahydrofolate interconversion.</text>
</comment>
<dbReference type="PRINTS" id="PR00085">
    <property type="entry name" value="THFDHDRGNASE"/>
</dbReference>
<dbReference type="Proteomes" id="UP000325292">
    <property type="component" value="Chromosome"/>
</dbReference>
<evidence type="ECO:0000256" key="8">
    <source>
        <dbReference type="ARBA" id="ARBA00023102"/>
    </source>
</evidence>
<evidence type="ECO:0000256" key="5">
    <source>
        <dbReference type="ARBA" id="ARBA00022801"/>
    </source>
</evidence>
<keyword evidence="15" id="KW-1185">Reference proteome</keyword>
<dbReference type="Pfam" id="PF00763">
    <property type="entry name" value="THF_DHG_CYH"/>
    <property type="match status" value="1"/>
</dbReference>
<dbReference type="SUPFAM" id="SSF53223">
    <property type="entry name" value="Aminoacid dehydrogenase-like, N-terminal domain"/>
    <property type="match status" value="1"/>
</dbReference>
<keyword evidence="4 11" id="KW-0658">Purine biosynthesis</keyword>
<evidence type="ECO:0000256" key="4">
    <source>
        <dbReference type="ARBA" id="ARBA00022755"/>
    </source>
</evidence>
<reference evidence="14 15" key="1">
    <citation type="journal article" date="2019" name="Sci. Rep.">
        <title>Sulfobacillus thermotolerans: new insights into resistance and metabolic capacities of acidophilic chemolithotrophs.</title>
        <authorList>
            <person name="Panyushkina A.E."/>
            <person name="Babenko V.V."/>
            <person name="Nikitina A.S."/>
            <person name="Selezneva O.V."/>
            <person name="Tsaplina I.A."/>
            <person name="Letarova M.A."/>
            <person name="Kostryukova E.S."/>
            <person name="Letarov A.V."/>
        </authorList>
    </citation>
    <scope>NUCLEOTIDE SEQUENCE [LARGE SCALE GENOMIC DNA]</scope>
    <source>
        <strain evidence="14 15">Kr1</strain>
    </source>
</reference>
<comment type="similarity">
    <text evidence="11">Belongs to the tetrahydrofolate dehydrogenase/cyclohydrolase family.</text>
</comment>
<comment type="subunit">
    <text evidence="11">Homodimer.</text>
</comment>
<dbReference type="EMBL" id="CP019454">
    <property type="protein sequence ID" value="AUW95428.1"/>
    <property type="molecule type" value="Genomic_DNA"/>
</dbReference>
<evidence type="ECO:0000256" key="7">
    <source>
        <dbReference type="ARBA" id="ARBA00023002"/>
    </source>
</evidence>
<dbReference type="EC" id="3.5.4.9" evidence="11"/>